<keyword evidence="8" id="KW-0342">GTP-binding</keyword>
<dbReference type="PANTHER" id="PTHR43381:SF20">
    <property type="entry name" value="TRANSLATION INITIATION FACTOR IF-2, MITOCHONDRIAL"/>
    <property type="match status" value="1"/>
</dbReference>
<dbReference type="InterPro" id="IPR027417">
    <property type="entry name" value="P-loop_NTPase"/>
</dbReference>
<dbReference type="CDD" id="cd01887">
    <property type="entry name" value="IF2_eIF5B"/>
    <property type="match status" value="1"/>
</dbReference>
<dbReference type="NCBIfam" id="TIGR00231">
    <property type="entry name" value="small_GTP"/>
    <property type="match status" value="1"/>
</dbReference>
<dbReference type="InterPro" id="IPR005225">
    <property type="entry name" value="Small_GTP-bd"/>
</dbReference>
<evidence type="ECO:0000256" key="1">
    <source>
        <dbReference type="ARBA" id="ARBA00004173"/>
    </source>
</evidence>
<dbReference type="GO" id="GO:0003924">
    <property type="term" value="F:GTPase activity"/>
    <property type="evidence" value="ECO:0007669"/>
    <property type="project" value="InterPro"/>
</dbReference>
<evidence type="ECO:0000259" key="10">
    <source>
        <dbReference type="PROSITE" id="PS51722"/>
    </source>
</evidence>
<evidence type="ECO:0000313" key="12">
    <source>
        <dbReference type="EMBL" id="CAF4181914.1"/>
    </source>
</evidence>
<dbReference type="AlphaFoldDB" id="A0A815FRE4"/>
<dbReference type="EMBL" id="CAJOBC010052361">
    <property type="protein sequence ID" value="CAF4181914.1"/>
    <property type="molecule type" value="Genomic_DNA"/>
</dbReference>
<dbReference type="Gene3D" id="2.40.30.10">
    <property type="entry name" value="Translation factors"/>
    <property type="match status" value="2"/>
</dbReference>
<dbReference type="GO" id="GO:0005525">
    <property type="term" value="F:GTP binding"/>
    <property type="evidence" value="ECO:0007669"/>
    <property type="project" value="UniProtKB-KW"/>
</dbReference>
<dbReference type="Pfam" id="PF22042">
    <property type="entry name" value="EF-G_D2"/>
    <property type="match status" value="1"/>
</dbReference>
<evidence type="ECO:0000256" key="2">
    <source>
        <dbReference type="ARBA" id="ARBA00007733"/>
    </source>
</evidence>
<evidence type="ECO:0000256" key="5">
    <source>
        <dbReference type="ARBA" id="ARBA00022917"/>
    </source>
</evidence>
<dbReference type="Gene3D" id="3.40.50.10050">
    <property type="entry name" value="Translation initiation factor IF- 2, domain 3"/>
    <property type="match status" value="1"/>
</dbReference>
<protein>
    <recommendedName>
        <fullName evidence="9">Translation initiation factor IF-2, mitochondrial</fullName>
    </recommendedName>
</protein>
<feature type="domain" description="Tr-type G" evidence="10">
    <location>
        <begin position="1"/>
        <end position="163"/>
    </location>
</feature>
<dbReference type="EMBL" id="CAJNOQ010013829">
    <property type="protein sequence ID" value="CAF1329572.1"/>
    <property type="molecule type" value="Genomic_DNA"/>
</dbReference>
<keyword evidence="6" id="KW-0809">Transit peptide</keyword>
<dbReference type="Pfam" id="PF00009">
    <property type="entry name" value="GTP_EFTU"/>
    <property type="match status" value="1"/>
</dbReference>
<keyword evidence="13" id="KW-1185">Reference proteome</keyword>
<gene>
    <name evidence="11" type="ORF">GPM918_LOCUS29877</name>
    <name evidence="12" type="ORF">SRO942_LOCUS30473</name>
</gene>
<evidence type="ECO:0000256" key="7">
    <source>
        <dbReference type="ARBA" id="ARBA00023128"/>
    </source>
</evidence>
<evidence type="ECO:0000256" key="4">
    <source>
        <dbReference type="ARBA" id="ARBA00022741"/>
    </source>
</evidence>
<dbReference type="Proteomes" id="UP000681722">
    <property type="component" value="Unassembled WGS sequence"/>
</dbReference>
<dbReference type="PROSITE" id="PS51722">
    <property type="entry name" value="G_TR_2"/>
    <property type="match status" value="1"/>
</dbReference>
<keyword evidence="4" id="KW-0547">Nucleotide-binding</keyword>
<dbReference type="NCBIfam" id="TIGR00487">
    <property type="entry name" value="IF-2"/>
    <property type="match status" value="1"/>
</dbReference>
<proteinExistence type="inferred from homology"/>
<dbReference type="GO" id="GO:0005739">
    <property type="term" value="C:mitochondrion"/>
    <property type="evidence" value="ECO:0007669"/>
    <property type="project" value="UniProtKB-SubCell"/>
</dbReference>
<dbReference type="SUPFAM" id="SSF52156">
    <property type="entry name" value="Initiation factor IF2/eIF5b, domain 3"/>
    <property type="match status" value="1"/>
</dbReference>
<dbReference type="Proteomes" id="UP000663829">
    <property type="component" value="Unassembled WGS sequence"/>
</dbReference>
<dbReference type="InterPro" id="IPR000178">
    <property type="entry name" value="TF_IF2_bacterial-like"/>
</dbReference>
<organism evidence="11 13">
    <name type="scientific">Didymodactylos carnosus</name>
    <dbReference type="NCBI Taxonomy" id="1234261"/>
    <lineage>
        <taxon>Eukaryota</taxon>
        <taxon>Metazoa</taxon>
        <taxon>Spiralia</taxon>
        <taxon>Gnathifera</taxon>
        <taxon>Rotifera</taxon>
        <taxon>Eurotatoria</taxon>
        <taxon>Bdelloidea</taxon>
        <taxon>Philodinida</taxon>
        <taxon>Philodinidae</taxon>
        <taxon>Didymodactylos</taxon>
    </lineage>
</organism>
<dbReference type="SUPFAM" id="SSF50447">
    <property type="entry name" value="Translation proteins"/>
    <property type="match status" value="2"/>
</dbReference>
<accession>A0A815FRE4</accession>
<name>A0A815FRE4_9BILA</name>
<comment type="similarity">
    <text evidence="2">Belongs to the TRAFAC class translation factor GTPase superfamily. Classic translation factor GTPase family. IF-2 subfamily.</text>
</comment>
<comment type="subcellular location">
    <subcellularLocation>
        <location evidence="1">Mitochondrion</location>
    </subcellularLocation>
</comment>
<dbReference type="InterPro" id="IPR015760">
    <property type="entry name" value="TIF_IF2"/>
</dbReference>
<dbReference type="InterPro" id="IPR009000">
    <property type="entry name" value="Transl_B-barrel_sf"/>
</dbReference>
<evidence type="ECO:0000313" key="11">
    <source>
        <dbReference type="EMBL" id="CAF1329572.1"/>
    </source>
</evidence>
<sequence length="545" mass="60248">MGHVDHGKTSLLDSLRNSDIVSGEFGGITQHIGAFVVPVSKTLSVTFIDTPGHLAFAEMRARGAQVTDIVVLVVAADDGVMPQTLECIEHANRAKVPIIVAINKIDKADANIKRTEQMLAEYGVQLESIGGDVIGVPISALKSINIDKLLEAILTVAELQDLKGDPGGPVEGTILESRNDTTGEQDDVNENIDNKGNVATVLVQRGSLKKGTILVAGKSVVRVRALYNEKGNQVEKASLSIPVVVSGWKTLPCAGDEAFEVESENFANRLVAVKKNEELAKKMEQDSVAVSQKHDEHLKKYREDLERRRATGTIFRKRARGSGQQIEDKEKKLRYTILLKSDVYGTLEALMNIINKYRDMRCPLDIVNTGVGPINDEDLEEASLFGATIYAFNTEVSHVMEMNAQKMKIPLKKFNVIYHMLNDIKDELTKRIPVVDVDDVSGTADVLAIFDITEKNKKIPVAGCRVTDGNLEKKLLFKLVRNGEVIHRDTISTLKHFKTDVQSIKKGQECGLSFTNHEIKFQKGDQIVCYTIRQVAQEAKWDFGF</sequence>
<dbReference type="InterPro" id="IPR000795">
    <property type="entry name" value="T_Tr_GTP-bd_dom"/>
</dbReference>
<evidence type="ECO:0000256" key="9">
    <source>
        <dbReference type="ARBA" id="ARBA00044200"/>
    </source>
</evidence>
<evidence type="ECO:0000256" key="8">
    <source>
        <dbReference type="ARBA" id="ARBA00023134"/>
    </source>
</evidence>
<dbReference type="CDD" id="cd03692">
    <property type="entry name" value="mtIF2_IVc"/>
    <property type="match status" value="1"/>
</dbReference>
<dbReference type="FunFam" id="3.40.50.300:FF:000019">
    <property type="entry name" value="Translation initiation factor IF-2"/>
    <property type="match status" value="1"/>
</dbReference>
<evidence type="ECO:0000313" key="13">
    <source>
        <dbReference type="Proteomes" id="UP000663829"/>
    </source>
</evidence>
<keyword evidence="5" id="KW-0648">Protein biosynthesis</keyword>
<keyword evidence="7" id="KW-0496">Mitochondrion</keyword>
<dbReference type="Pfam" id="PF11987">
    <property type="entry name" value="IF-2"/>
    <property type="match status" value="1"/>
</dbReference>
<dbReference type="GO" id="GO:0003743">
    <property type="term" value="F:translation initiation factor activity"/>
    <property type="evidence" value="ECO:0007669"/>
    <property type="project" value="UniProtKB-KW"/>
</dbReference>
<dbReference type="InterPro" id="IPR036925">
    <property type="entry name" value="TIF_IF2_dom3_sf"/>
</dbReference>
<evidence type="ECO:0000256" key="3">
    <source>
        <dbReference type="ARBA" id="ARBA00022540"/>
    </source>
</evidence>
<dbReference type="FunFam" id="2.40.30.10:FF:000008">
    <property type="entry name" value="Translation initiation factor IF-2"/>
    <property type="match status" value="1"/>
</dbReference>
<dbReference type="SUPFAM" id="SSF52540">
    <property type="entry name" value="P-loop containing nucleoside triphosphate hydrolases"/>
    <property type="match status" value="1"/>
</dbReference>
<keyword evidence="3" id="KW-0396">Initiation factor</keyword>
<reference evidence="11" key="1">
    <citation type="submission" date="2021-02" db="EMBL/GenBank/DDBJ databases">
        <authorList>
            <person name="Nowell W R."/>
        </authorList>
    </citation>
    <scope>NUCLEOTIDE SEQUENCE</scope>
</reference>
<comment type="caution">
    <text evidence="11">The sequence shown here is derived from an EMBL/GenBank/DDBJ whole genome shotgun (WGS) entry which is preliminary data.</text>
</comment>
<dbReference type="FunFam" id="3.40.50.10050:FF:000001">
    <property type="entry name" value="Translation initiation factor IF-2"/>
    <property type="match status" value="1"/>
</dbReference>
<evidence type="ECO:0000256" key="6">
    <source>
        <dbReference type="ARBA" id="ARBA00022946"/>
    </source>
</evidence>
<dbReference type="OrthoDB" id="361630at2759"/>
<dbReference type="InterPro" id="IPR053905">
    <property type="entry name" value="EF-G-like_DII"/>
</dbReference>
<dbReference type="Gene3D" id="3.40.50.300">
    <property type="entry name" value="P-loop containing nucleotide triphosphate hydrolases"/>
    <property type="match status" value="1"/>
</dbReference>
<dbReference type="PANTHER" id="PTHR43381">
    <property type="entry name" value="TRANSLATION INITIATION FACTOR IF-2-RELATED"/>
    <property type="match status" value="1"/>
</dbReference>
<dbReference type="InterPro" id="IPR023115">
    <property type="entry name" value="TIF_IF2_dom3"/>
</dbReference>